<reference evidence="1 2" key="2">
    <citation type="submission" date="2018-07" db="EMBL/GenBank/DDBJ databases">
        <title>Pontibacter sp. 2b14 genomic sequence and assembly.</title>
        <authorList>
            <person name="Du Z.-J."/>
        </authorList>
    </citation>
    <scope>NUCLEOTIDE SEQUENCE [LARGE SCALE GENOMIC DNA]</scope>
    <source>
        <strain evidence="1 2">2b14</strain>
    </source>
</reference>
<dbReference type="EMBL" id="QMDV01000003">
    <property type="protein sequence ID" value="RAU82111.1"/>
    <property type="molecule type" value="Genomic_DNA"/>
</dbReference>
<reference evidence="1 2" key="1">
    <citation type="submission" date="2018-06" db="EMBL/GenBank/DDBJ databases">
        <authorList>
            <person name="Liu Z.-W."/>
        </authorList>
    </citation>
    <scope>NUCLEOTIDE SEQUENCE [LARGE SCALE GENOMIC DNA]</scope>
    <source>
        <strain evidence="1 2">2b14</strain>
    </source>
</reference>
<protein>
    <submittedName>
        <fullName evidence="1">Uncharacterized protein</fullName>
    </submittedName>
</protein>
<proteinExistence type="predicted"/>
<keyword evidence="2" id="KW-1185">Reference proteome</keyword>
<dbReference type="Proteomes" id="UP000251692">
    <property type="component" value="Unassembled WGS sequence"/>
</dbReference>
<evidence type="ECO:0000313" key="2">
    <source>
        <dbReference type="Proteomes" id="UP000251692"/>
    </source>
</evidence>
<sequence length="72" mass="8384">MSIEERTYPSSWVERLLLVAVPCKWQPVAERGQLQVNSAMPENESQRTWSEKATYKTYTLKVEKAFNYASKV</sequence>
<gene>
    <name evidence="1" type="ORF">DP923_09885</name>
</gene>
<evidence type="ECO:0000313" key="1">
    <source>
        <dbReference type="EMBL" id="RAU82111.1"/>
    </source>
</evidence>
<organism evidence="1 2">
    <name type="scientific">Pontibacter arcticus</name>
    <dbReference type="NCBI Taxonomy" id="2080288"/>
    <lineage>
        <taxon>Bacteria</taxon>
        <taxon>Pseudomonadati</taxon>
        <taxon>Bacteroidota</taxon>
        <taxon>Cytophagia</taxon>
        <taxon>Cytophagales</taxon>
        <taxon>Hymenobacteraceae</taxon>
        <taxon>Pontibacter</taxon>
    </lineage>
</organism>
<comment type="caution">
    <text evidence="1">The sequence shown here is derived from an EMBL/GenBank/DDBJ whole genome shotgun (WGS) entry which is preliminary data.</text>
</comment>
<dbReference type="AlphaFoldDB" id="A0A364RCP8"/>
<name>A0A364RCP8_9BACT</name>
<accession>A0A364RCP8</accession>